<feature type="domain" description="Aminotransferase-like plant mobile" evidence="2">
    <location>
        <begin position="60"/>
        <end position="232"/>
    </location>
</feature>
<accession>A0A0D9WZA2</accession>
<dbReference type="PANTHER" id="PTHR46033">
    <property type="entry name" value="PROTEIN MAIN-LIKE 2"/>
    <property type="match status" value="1"/>
</dbReference>
<sequence>MDLPSQDVVTQQQKTSGRRPVGSSQIWTRYGVLLPSQQTRKLKEWVLTDEQQQLVNASGLGHLALTTGFTIDRSLLTAFCERWNNETNTAHFMGFEMAPSLRDVSYILGIPVTGHVVTAEPIGDEAVRRMCLHYLGESPGNGEQLCGLIRLTWLYRKFHQLPENPTFNEIAYSTRAYLLYLVGSTLFPDTMRGFVSPRYLPLLADFRKIREYAWGSAALAHLYRGLSVAVTPNATTQFLGSATLLMVNWNPYKDMNPAIIPEYCIAADNICYSRTWLISFNIKEVYVPDRFARQFGREQGRLHGVPMWARRTWSKWKDWRVEYAREIEEFHQLVGCRFTPAETNINSLPIESIAGHDATGYSRSTSQNFSSMVEDLKNDLPVIDRYLEGQLLPVEVASFLERVGMMIKSYSPPQNNRRKDQAAQGQNSNARSKNPRKRGKPSFFQDPSSPPNSRADRFPGALIPYQDSKCDMVLDGTVPLLNGAAEEFKEQGIMDLWQNSHLTTPSCSSLDSSSPESRKRRQQDNEEIRLPRDTENLRRSGRLCVQLKMFKHRDGMESAEAAEPTNKGCIQGNRELAVCQTTEKVETWKLNEQQQQLVDESGLGNLIHTASLVIDRAVLTAFFELWSTETNTARFNDFEMAPSLRDVAYILGVPVTGRVVTTGVVLNKLVDELCFQYLGQVPDCRDCRGSHVKLSWLQSKFSRLSKRPSDDEIMYSTRAYLLFLIGSVLLPERERGYVSPKYLPLLSDFDKVHEYAWGAAALAHLYKALSIAVAPSARKRRILYEYIPAMCPDMDDAPANIFPRVHRWAGNNISQPTRKASDIMKAFSLLRVSDVNWEPYKGVDPASIPNHCIAPDNLCFSRTWLISFNLKEIYVPDRYARQFGQEQHHPLNDVPAFQRHQWSHLVDWSLTYASEIEQFQQLINTPDGNHTSAPGACNGGGGGAHVFTPATIARASLGLSLIAVVEGVRTEIPTVARFLEQQRQQQRGGLLLPAELARSLSRIRDLVEGSQPPAIAVVPPPEARKQAAGAGRDGTPSPTPPPPPREAEDAEAVGDDGGDAVPEREVEEEQKRRVGAVRRSSRSCVQAKRIRRVGGKGSQWSYPIEL</sequence>
<dbReference type="Proteomes" id="UP000032180">
    <property type="component" value="Chromosome 7"/>
</dbReference>
<reference evidence="4" key="2">
    <citation type="submission" date="2013-12" db="EMBL/GenBank/DDBJ databases">
        <authorList>
            <person name="Yu Y."/>
            <person name="Lee S."/>
            <person name="de Baynast K."/>
            <person name="Wissotski M."/>
            <person name="Liu L."/>
            <person name="Talag J."/>
            <person name="Goicoechea J."/>
            <person name="Angelova A."/>
            <person name="Jetty R."/>
            <person name="Kudrna D."/>
            <person name="Golser W."/>
            <person name="Rivera L."/>
            <person name="Zhang J."/>
            <person name="Wing R."/>
        </authorList>
    </citation>
    <scope>NUCLEOTIDE SEQUENCE</scope>
</reference>
<dbReference type="GO" id="GO:0010073">
    <property type="term" value="P:meristem maintenance"/>
    <property type="evidence" value="ECO:0007669"/>
    <property type="project" value="InterPro"/>
</dbReference>
<dbReference type="Pfam" id="PF10536">
    <property type="entry name" value="PMD"/>
    <property type="match status" value="3"/>
</dbReference>
<feature type="domain" description="Aminotransferase-like plant mobile" evidence="2">
    <location>
        <begin position="245"/>
        <end position="332"/>
    </location>
</feature>
<feature type="compositionally biased region" description="Acidic residues" evidence="1">
    <location>
        <begin position="1048"/>
        <end position="1058"/>
    </location>
</feature>
<feature type="region of interest" description="Disordered" evidence="1">
    <location>
        <begin position="1011"/>
        <end position="1106"/>
    </location>
</feature>
<dbReference type="InterPro" id="IPR044824">
    <property type="entry name" value="MAIN-like"/>
</dbReference>
<reference evidence="3 4" key="1">
    <citation type="submission" date="2012-08" db="EMBL/GenBank/DDBJ databases">
        <title>Oryza genome evolution.</title>
        <authorList>
            <person name="Wing R.A."/>
        </authorList>
    </citation>
    <scope>NUCLEOTIDE SEQUENCE</scope>
</reference>
<dbReference type="HOGENOM" id="CLU_279051_0_0_1"/>
<feature type="compositionally biased region" description="Low complexity" evidence="1">
    <location>
        <begin position="506"/>
        <end position="515"/>
    </location>
</feature>
<feature type="domain" description="Aminotransferase-like plant mobile" evidence="2">
    <location>
        <begin position="606"/>
        <end position="923"/>
    </location>
</feature>
<evidence type="ECO:0000313" key="3">
    <source>
        <dbReference type="EnsemblPlants" id="LPERR07G13150.1"/>
    </source>
</evidence>
<evidence type="ECO:0000259" key="2">
    <source>
        <dbReference type="Pfam" id="PF10536"/>
    </source>
</evidence>
<dbReference type="EnsemblPlants" id="LPERR07G13150.1">
    <property type="protein sequence ID" value="LPERR07G13150.1"/>
    <property type="gene ID" value="LPERR07G13150"/>
</dbReference>
<evidence type="ECO:0000313" key="4">
    <source>
        <dbReference type="Proteomes" id="UP000032180"/>
    </source>
</evidence>
<dbReference type="AlphaFoldDB" id="A0A0D9WZA2"/>
<feature type="region of interest" description="Disordered" evidence="1">
    <location>
        <begin position="410"/>
        <end position="461"/>
    </location>
</feature>
<dbReference type="Gramene" id="LPERR07G13150.1">
    <property type="protein sequence ID" value="LPERR07G13150.1"/>
    <property type="gene ID" value="LPERR07G13150"/>
</dbReference>
<feature type="compositionally biased region" description="Polar residues" evidence="1">
    <location>
        <begin position="423"/>
        <end position="432"/>
    </location>
</feature>
<organism evidence="3 4">
    <name type="scientific">Leersia perrieri</name>
    <dbReference type="NCBI Taxonomy" id="77586"/>
    <lineage>
        <taxon>Eukaryota</taxon>
        <taxon>Viridiplantae</taxon>
        <taxon>Streptophyta</taxon>
        <taxon>Embryophyta</taxon>
        <taxon>Tracheophyta</taxon>
        <taxon>Spermatophyta</taxon>
        <taxon>Magnoliopsida</taxon>
        <taxon>Liliopsida</taxon>
        <taxon>Poales</taxon>
        <taxon>Poaceae</taxon>
        <taxon>BOP clade</taxon>
        <taxon>Oryzoideae</taxon>
        <taxon>Oryzeae</taxon>
        <taxon>Oryzinae</taxon>
        <taxon>Leersia</taxon>
    </lineage>
</organism>
<dbReference type="STRING" id="77586.A0A0D9WZA2"/>
<feature type="region of interest" description="Disordered" evidence="1">
    <location>
        <begin position="503"/>
        <end position="533"/>
    </location>
</feature>
<reference evidence="3" key="3">
    <citation type="submission" date="2015-04" db="UniProtKB">
        <authorList>
            <consortium name="EnsemblPlants"/>
        </authorList>
    </citation>
    <scope>IDENTIFICATION</scope>
</reference>
<dbReference type="eggNOG" id="ENOG502QW7G">
    <property type="taxonomic scope" value="Eukaryota"/>
</dbReference>
<feature type="region of interest" description="Disordered" evidence="1">
    <location>
        <begin position="1"/>
        <end position="22"/>
    </location>
</feature>
<dbReference type="InterPro" id="IPR019557">
    <property type="entry name" value="AminoTfrase-like_pln_mobile"/>
</dbReference>
<dbReference type="PANTHER" id="PTHR46033:SF1">
    <property type="entry name" value="PROTEIN MAIN-LIKE 2"/>
    <property type="match status" value="1"/>
</dbReference>
<feature type="compositionally biased region" description="Basic and acidic residues" evidence="1">
    <location>
        <begin position="522"/>
        <end position="533"/>
    </location>
</feature>
<name>A0A0D9WZA2_9ORYZ</name>
<proteinExistence type="predicted"/>
<keyword evidence="4" id="KW-1185">Reference proteome</keyword>
<protein>
    <recommendedName>
        <fullName evidence="2">Aminotransferase-like plant mobile domain-containing protein</fullName>
    </recommendedName>
</protein>
<evidence type="ECO:0000256" key="1">
    <source>
        <dbReference type="SAM" id="MobiDB-lite"/>
    </source>
</evidence>
<feature type="compositionally biased region" description="Basic and acidic residues" evidence="1">
    <location>
        <begin position="1061"/>
        <end position="1072"/>
    </location>
</feature>